<evidence type="ECO:0000256" key="1">
    <source>
        <dbReference type="SAM" id="MobiDB-lite"/>
    </source>
</evidence>
<keyword evidence="3" id="KW-1185">Reference proteome</keyword>
<feature type="compositionally biased region" description="Low complexity" evidence="1">
    <location>
        <begin position="14"/>
        <end position="23"/>
    </location>
</feature>
<evidence type="ECO:0000313" key="2">
    <source>
        <dbReference type="EMBL" id="KAK6306947.1"/>
    </source>
</evidence>
<gene>
    <name evidence="2" type="ORF">J4Q44_G00220950</name>
</gene>
<accession>A0AAN8L7M0</accession>
<dbReference type="AlphaFoldDB" id="A0AAN8L7M0"/>
<protein>
    <submittedName>
        <fullName evidence="2">Uncharacterized protein</fullName>
    </submittedName>
</protein>
<reference evidence="2 3" key="1">
    <citation type="submission" date="2021-04" db="EMBL/GenBank/DDBJ databases">
        <authorList>
            <person name="De Guttry C."/>
            <person name="Zahm M."/>
            <person name="Klopp C."/>
            <person name="Cabau C."/>
            <person name="Louis A."/>
            <person name="Berthelot C."/>
            <person name="Parey E."/>
            <person name="Roest Crollius H."/>
            <person name="Montfort J."/>
            <person name="Robinson-Rechavi M."/>
            <person name="Bucao C."/>
            <person name="Bouchez O."/>
            <person name="Gislard M."/>
            <person name="Lluch J."/>
            <person name="Milhes M."/>
            <person name="Lampietro C."/>
            <person name="Lopez Roques C."/>
            <person name="Donnadieu C."/>
            <person name="Braasch I."/>
            <person name="Desvignes T."/>
            <person name="Postlethwait J."/>
            <person name="Bobe J."/>
            <person name="Wedekind C."/>
            <person name="Guiguen Y."/>
        </authorList>
    </citation>
    <scope>NUCLEOTIDE SEQUENCE [LARGE SCALE GENOMIC DNA]</scope>
    <source>
        <strain evidence="2">Cs_M1</strain>
        <tissue evidence="2">Blood</tissue>
    </source>
</reference>
<proteinExistence type="predicted"/>
<evidence type="ECO:0000313" key="3">
    <source>
        <dbReference type="Proteomes" id="UP001356427"/>
    </source>
</evidence>
<comment type="caution">
    <text evidence="2">The sequence shown here is derived from an EMBL/GenBank/DDBJ whole genome shotgun (WGS) entry which is preliminary data.</text>
</comment>
<name>A0AAN8L7M0_9TELE</name>
<feature type="region of interest" description="Disordered" evidence="1">
    <location>
        <begin position="1"/>
        <end position="46"/>
    </location>
</feature>
<feature type="compositionally biased region" description="Basic and acidic residues" evidence="1">
    <location>
        <begin position="1"/>
        <end position="13"/>
    </location>
</feature>
<feature type="compositionally biased region" description="Polar residues" evidence="1">
    <location>
        <begin position="36"/>
        <end position="46"/>
    </location>
</feature>
<dbReference type="EMBL" id="JAGTTL010000020">
    <property type="protein sequence ID" value="KAK6306947.1"/>
    <property type="molecule type" value="Genomic_DNA"/>
</dbReference>
<sequence>MPNKGKKDKESSKSVKSSKSGCKNGHSNSDHEGSNKKSAQPPTTQLLRVKPETCCQEGAEAECFCLPHQHQ</sequence>
<dbReference type="Proteomes" id="UP001356427">
    <property type="component" value="Unassembled WGS sequence"/>
</dbReference>
<organism evidence="2 3">
    <name type="scientific">Coregonus suidteri</name>
    <dbReference type="NCBI Taxonomy" id="861788"/>
    <lineage>
        <taxon>Eukaryota</taxon>
        <taxon>Metazoa</taxon>
        <taxon>Chordata</taxon>
        <taxon>Craniata</taxon>
        <taxon>Vertebrata</taxon>
        <taxon>Euteleostomi</taxon>
        <taxon>Actinopterygii</taxon>
        <taxon>Neopterygii</taxon>
        <taxon>Teleostei</taxon>
        <taxon>Protacanthopterygii</taxon>
        <taxon>Salmoniformes</taxon>
        <taxon>Salmonidae</taxon>
        <taxon>Coregoninae</taxon>
        <taxon>Coregonus</taxon>
    </lineage>
</organism>